<dbReference type="SUPFAM" id="SSF53098">
    <property type="entry name" value="Ribonuclease H-like"/>
    <property type="match status" value="1"/>
</dbReference>
<dbReference type="GO" id="GO:0043137">
    <property type="term" value="P:DNA replication, removal of RNA primer"/>
    <property type="evidence" value="ECO:0007669"/>
    <property type="project" value="TreeGrafter"/>
</dbReference>
<dbReference type="PANTHER" id="PTHR10642:SF26">
    <property type="entry name" value="RIBONUCLEASE H1"/>
    <property type="match status" value="1"/>
</dbReference>
<sequence>MNPIYEIELKYLVEPVNIISSKVTKTEIYSQQKFYNEFCEKYHTYTWIYTDGSVDPILNTLGMGVHIPSLEYNFSAKLFSHTQICNDEIIAINKAVSICIEKNINKAIIFTDSQSAIQKINNKTLKVVNGCSGMTKRLILEAKNINLDIIIAWIPGHSGVLGNIKADSLANVGRCLNCPVNIKVEKDDLFLYKHSVITWVFHYTYLRQQHGIV</sequence>
<comment type="similarity">
    <text evidence="2">Belongs to the RNase H family.</text>
</comment>
<dbReference type="InParanoid" id="A0A6P7FUW1"/>
<evidence type="ECO:0000256" key="7">
    <source>
        <dbReference type="ARBA" id="ARBA00022801"/>
    </source>
</evidence>
<accession>A0A6P7FUW1</accession>
<dbReference type="RefSeq" id="XP_028140244.1">
    <property type="nucleotide sequence ID" value="XM_028284443.1"/>
</dbReference>
<evidence type="ECO:0000256" key="6">
    <source>
        <dbReference type="ARBA" id="ARBA00022759"/>
    </source>
</evidence>
<dbReference type="InterPro" id="IPR036397">
    <property type="entry name" value="RNaseH_sf"/>
</dbReference>
<dbReference type="Pfam" id="PF00075">
    <property type="entry name" value="RNase_H"/>
    <property type="match status" value="1"/>
</dbReference>
<keyword evidence="5" id="KW-0479">Metal-binding</keyword>
<dbReference type="InterPro" id="IPR050092">
    <property type="entry name" value="RNase_H"/>
</dbReference>
<evidence type="ECO:0000259" key="8">
    <source>
        <dbReference type="PROSITE" id="PS50879"/>
    </source>
</evidence>
<evidence type="ECO:0000256" key="5">
    <source>
        <dbReference type="ARBA" id="ARBA00022723"/>
    </source>
</evidence>
<dbReference type="CDD" id="cd09276">
    <property type="entry name" value="Rnase_HI_RT_non_LTR"/>
    <property type="match status" value="1"/>
</dbReference>
<dbReference type="PROSITE" id="PS50879">
    <property type="entry name" value="RNASE_H_1"/>
    <property type="match status" value="1"/>
</dbReference>
<dbReference type="AlphaFoldDB" id="A0A6P7FUW1"/>
<dbReference type="GO" id="GO:0003676">
    <property type="term" value="F:nucleic acid binding"/>
    <property type="evidence" value="ECO:0007669"/>
    <property type="project" value="InterPro"/>
</dbReference>
<dbReference type="GO" id="GO:0004523">
    <property type="term" value="F:RNA-DNA hybrid ribonuclease activity"/>
    <property type="evidence" value="ECO:0007669"/>
    <property type="project" value="UniProtKB-EC"/>
</dbReference>
<proteinExistence type="inferred from homology"/>
<evidence type="ECO:0000256" key="3">
    <source>
        <dbReference type="ARBA" id="ARBA00012180"/>
    </source>
</evidence>
<protein>
    <recommendedName>
        <fullName evidence="3">ribonuclease H</fullName>
        <ecNumber evidence="3">3.1.26.4</ecNumber>
    </recommendedName>
</protein>
<gene>
    <name evidence="9" type="primary">LOC114334408</name>
</gene>
<organism evidence="9">
    <name type="scientific">Diabrotica virgifera virgifera</name>
    <name type="common">western corn rootworm</name>
    <dbReference type="NCBI Taxonomy" id="50390"/>
    <lineage>
        <taxon>Eukaryota</taxon>
        <taxon>Metazoa</taxon>
        <taxon>Ecdysozoa</taxon>
        <taxon>Arthropoda</taxon>
        <taxon>Hexapoda</taxon>
        <taxon>Insecta</taxon>
        <taxon>Pterygota</taxon>
        <taxon>Neoptera</taxon>
        <taxon>Endopterygota</taxon>
        <taxon>Coleoptera</taxon>
        <taxon>Polyphaga</taxon>
        <taxon>Cucujiformia</taxon>
        <taxon>Chrysomeloidea</taxon>
        <taxon>Chrysomelidae</taxon>
        <taxon>Galerucinae</taxon>
        <taxon>Diabroticina</taxon>
        <taxon>Diabroticites</taxon>
        <taxon>Diabrotica</taxon>
    </lineage>
</organism>
<keyword evidence="4" id="KW-0540">Nuclease</keyword>
<dbReference type="Gene3D" id="3.30.420.10">
    <property type="entry name" value="Ribonuclease H-like superfamily/Ribonuclease H"/>
    <property type="match status" value="1"/>
</dbReference>
<feature type="domain" description="RNase H type-1" evidence="8">
    <location>
        <begin position="42"/>
        <end position="175"/>
    </location>
</feature>
<keyword evidence="7" id="KW-0378">Hydrolase</keyword>
<dbReference type="GO" id="GO:0046872">
    <property type="term" value="F:metal ion binding"/>
    <property type="evidence" value="ECO:0007669"/>
    <property type="project" value="UniProtKB-KW"/>
</dbReference>
<evidence type="ECO:0000256" key="2">
    <source>
        <dbReference type="ARBA" id="ARBA00005300"/>
    </source>
</evidence>
<dbReference type="InterPro" id="IPR012337">
    <property type="entry name" value="RNaseH-like_sf"/>
</dbReference>
<name>A0A6P7FUW1_DIAVI</name>
<dbReference type="InterPro" id="IPR002156">
    <property type="entry name" value="RNaseH_domain"/>
</dbReference>
<evidence type="ECO:0000256" key="4">
    <source>
        <dbReference type="ARBA" id="ARBA00022722"/>
    </source>
</evidence>
<comment type="catalytic activity">
    <reaction evidence="1">
        <text>Endonucleolytic cleavage to 5'-phosphomonoester.</text>
        <dbReference type="EC" id="3.1.26.4"/>
    </reaction>
</comment>
<evidence type="ECO:0000313" key="9">
    <source>
        <dbReference type="RefSeq" id="XP_028140244.1"/>
    </source>
</evidence>
<dbReference type="PANTHER" id="PTHR10642">
    <property type="entry name" value="RIBONUCLEASE H1"/>
    <property type="match status" value="1"/>
</dbReference>
<dbReference type="EC" id="3.1.26.4" evidence="3"/>
<keyword evidence="6" id="KW-0255">Endonuclease</keyword>
<evidence type="ECO:0000256" key="1">
    <source>
        <dbReference type="ARBA" id="ARBA00000077"/>
    </source>
</evidence>
<reference evidence="9" key="1">
    <citation type="submission" date="2025-08" db="UniProtKB">
        <authorList>
            <consortium name="RefSeq"/>
        </authorList>
    </citation>
    <scope>IDENTIFICATION</scope>
    <source>
        <tissue evidence="9">Whole insect</tissue>
    </source>
</reference>